<comment type="caution">
    <text evidence="3">The sequence shown here is derived from an EMBL/GenBank/DDBJ whole genome shotgun (WGS) entry which is preliminary data.</text>
</comment>
<proteinExistence type="predicted"/>
<dbReference type="Pfam" id="PF02661">
    <property type="entry name" value="Fic"/>
    <property type="match status" value="1"/>
</dbReference>
<reference evidence="3" key="1">
    <citation type="submission" date="2020-10" db="EMBL/GenBank/DDBJ databases">
        <authorList>
            <person name="Gilroy R."/>
        </authorList>
    </citation>
    <scope>NUCLEOTIDE SEQUENCE</scope>
    <source>
        <strain evidence="3">CHK136-897</strain>
    </source>
</reference>
<dbReference type="PANTHER" id="PTHR13504">
    <property type="entry name" value="FIDO DOMAIN-CONTAINING PROTEIN DDB_G0283145"/>
    <property type="match status" value="1"/>
</dbReference>
<dbReference type="InterPro" id="IPR040198">
    <property type="entry name" value="Fido_containing"/>
</dbReference>
<evidence type="ECO:0000259" key="2">
    <source>
        <dbReference type="PROSITE" id="PS51459"/>
    </source>
</evidence>
<evidence type="ECO:0000256" key="1">
    <source>
        <dbReference type="PIRSR" id="PIRSR640198-2"/>
    </source>
</evidence>
<dbReference type="SUPFAM" id="SSF140931">
    <property type="entry name" value="Fic-like"/>
    <property type="match status" value="1"/>
</dbReference>
<protein>
    <submittedName>
        <fullName evidence="3">Fic family protein</fullName>
    </submittedName>
</protein>
<feature type="binding site" evidence="1">
    <location>
        <begin position="168"/>
        <end position="175"/>
    </location>
    <ligand>
        <name>ATP</name>
        <dbReference type="ChEBI" id="CHEBI:30616"/>
    </ligand>
</feature>
<dbReference type="EMBL" id="DVNO01000002">
    <property type="protein sequence ID" value="HIU65056.1"/>
    <property type="molecule type" value="Genomic_DNA"/>
</dbReference>
<feature type="domain" description="Fido" evidence="2">
    <location>
        <begin position="84"/>
        <end position="222"/>
    </location>
</feature>
<organism evidence="3 4">
    <name type="scientific">Candidatus Enterousia avicola</name>
    <dbReference type="NCBI Taxonomy" id="2840787"/>
    <lineage>
        <taxon>Bacteria</taxon>
        <taxon>Pseudomonadati</taxon>
        <taxon>Pseudomonadota</taxon>
        <taxon>Alphaproteobacteria</taxon>
        <taxon>Candidatus Enterousia</taxon>
    </lineage>
</organism>
<keyword evidence="1" id="KW-0547">Nucleotide-binding</keyword>
<dbReference type="InterPro" id="IPR036597">
    <property type="entry name" value="Fido-like_dom_sf"/>
</dbReference>
<sequence length="241" mass="28129">MTKTPKYKNQIEENRLIISRMLSGANTVKRLNNFNWLRHEISYTEPRTLFYLSAKEQQPYLDYNCMKNIGDAYDYIIDNPEKKIDTAEICKIHSILCTDTYINGGLFRDTPKIIEINVNGHRVHAPDASEIMYGMNEIVYKLNDDKKPALHRAFDAHYDLIMLQPFDDFNKRTARLIMNWALVQNGYRPIVFNQPSDKQKYKEAIVACASGHQKSYYAYMQSCLLRTQKKIISLLSNSKLL</sequence>
<dbReference type="PROSITE" id="PS51459">
    <property type="entry name" value="FIDO"/>
    <property type="match status" value="1"/>
</dbReference>
<accession>A0A9D1MRQ0</accession>
<evidence type="ECO:0000313" key="3">
    <source>
        <dbReference type="EMBL" id="HIU65056.1"/>
    </source>
</evidence>
<keyword evidence="1" id="KW-0067">ATP-binding</keyword>
<dbReference type="PANTHER" id="PTHR13504:SF38">
    <property type="entry name" value="FIDO DOMAIN-CONTAINING PROTEIN"/>
    <property type="match status" value="1"/>
</dbReference>
<gene>
    <name evidence="3" type="ORF">IAC63_00230</name>
</gene>
<reference evidence="3" key="2">
    <citation type="journal article" date="2021" name="PeerJ">
        <title>Extensive microbial diversity within the chicken gut microbiome revealed by metagenomics and culture.</title>
        <authorList>
            <person name="Gilroy R."/>
            <person name="Ravi A."/>
            <person name="Getino M."/>
            <person name="Pursley I."/>
            <person name="Horton D.L."/>
            <person name="Alikhan N.F."/>
            <person name="Baker D."/>
            <person name="Gharbi K."/>
            <person name="Hall N."/>
            <person name="Watson M."/>
            <person name="Adriaenssens E.M."/>
            <person name="Foster-Nyarko E."/>
            <person name="Jarju S."/>
            <person name="Secka A."/>
            <person name="Antonio M."/>
            <person name="Oren A."/>
            <person name="Chaudhuri R.R."/>
            <person name="La Ragione R."/>
            <person name="Hildebrand F."/>
            <person name="Pallen M.J."/>
        </authorList>
    </citation>
    <scope>NUCLEOTIDE SEQUENCE</scope>
    <source>
        <strain evidence="3">CHK136-897</strain>
    </source>
</reference>
<name>A0A9D1MRQ0_9PROT</name>
<evidence type="ECO:0000313" key="4">
    <source>
        <dbReference type="Proteomes" id="UP000824142"/>
    </source>
</evidence>
<dbReference type="Gene3D" id="1.10.3290.10">
    <property type="entry name" value="Fido-like domain"/>
    <property type="match status" value="1"/>
</dbReference>
<feature type="binding site" evidence="1">
    <location>
        <begin position="118"/>
        <end position="121"/>
    </location>
    <ligand>
        <name>ATP</name>
        <dbReference type="ChEBI" id="CHEBI:30616"/>
    </ligand>
</feature>
<dbReference type="GO" id="GO:0005524">
    <property type="term" value="F:ATP binding"/>
    <property type="evidence" value="ECO:0007669"/>
    <property type="project" value="UniProtKB-KW"/>
</dbReference>
<dbReference type="InterPro" id="IPR003812">
    <property type="entry name" value="Fido"/>
</dbReference>
<dbReference type="AlphaFoldDB" id="A0A9D1MRQ0"/>
<dbReference type="Proteomes" id="UP000824142">
    <property type="component" value="Unassembled WGS sequence"/>
</dbReference>